<evidence type="ECO:0000256" key="4">
    <source>
        <dbReference type="ARBA" id="ARBA00022475"/>
    </source>
</evidence>
<dbReference type="InterPro" id="IPR003362">
    <property type="entry name" value="Bact_transf"/>
</dbReference>
<protein>
    <submittedName>
        <fullName evidence="11">Undecaprenyl-phosphate galactose phosphotransferase WbaP</fullName>
    </submittedName>
</protein>
<dbReference type="PANTHER" id="PTHR30576">
    <property type="entry name" value="COLANIC BIOSYNTHESIS UDP-GLUCOSE LIPID CARRIER TRANSFERASE"/>
    <property type="match status" value="1"/>
</dbReference>
<dbReference type="GO" id="GO:0016780">
    <property type="term" value="F:phosphotransferase activity, for other substituted phosphate groups"/>
    <property type="evidence" value="ECO:0007669"/>
    <property type="project" value="TreeGrafter"/>
</dbReference>
<reference evidence="11" key="1">
    <citation type="submission" date="2023-09" db="EMBL/GenBank/DDBJ databases">
        <title>Acinetobacter soli.</title>
        <authorList>
            <person name="Kim B."/>
            <person name="Kim D."/>
            <person name="Park D."/>
        </authorList>
    </citation>
    <scope>NUCLEOTIDE SEQUENCE</scope>
    <source>
        <strain evidence="11">2023.05</strain>
    </source>
</reference>
<evidence type="ECO:0000313" key="11">
    <source>
        <dbReference type="EMBL" id="WND06295.1"/>
    </source>
</evidence>
<feature type="domain" description="Bacterial sugar transferase" evidence="10">
    <location>
        <begin position="276"/>
        <end position="466"/>
    </location>
</feature>
<dbReference type="RefSeq" id="WP_288364845.1">
    <property type="nucleotide sequence ID" value="NZ_CP134206.1"/>
</dbReference>
<feature type="transmembrane region" description="Helical" evidence="9">
    <location>
        <begin position="12"/>
        <end position="37"/>
    </location>
</feature>
<comment type="similarity">
    <text evidence="3">Belongs to the bacterial sugar transferase family.</text>
</comment>
<evidence type="ECO:0000259" key="10">
    <source>
        <dbReference type="Pfam" id="PF02397"/>
    </source>
</evidence>
<proteinExistence type="inferred from homology"/>
<dbReference type="EMBL" id="CP134206">
    <property type="protein sequence ID" value="WND06295.1"/>
    <property type="molecule type" value="Genomic_DNA"/>
</dbReference>
<evidence type="ECO:0000256" key="7">
    <source>
        <dbReference type="ARBA" id="ARBA00022989"/>
    </source>
</evidence>
<evidence type="ECO:0000256" key="2">
    <source>
        <dbReference type="ARBA" id="ARBA00004236"/>
    </source>
</evidence>
<keyword evidence="8 9" id="KW-0472">Membrane</keyword>
<dbReference type="NCBIfam" id="TIGR03022">
    <property type="entry name" value="WbaP_sugtrans"/>
    <property type="match status" value="1"/>
</dbReference>
<evidence type="ECO:0000313" key="12">
    <source>
        <dbReference type="Proteomes" id="UP001256400"/>
    </source>
</evidence>
<accession>A0AB38YXV3</accession>
<dbReference type="InterPro" id="IPR017472">
    <property type="entry name" value="Undecaprenyl-P_galact_Ptfrase"/>
</dbReference>
<organism evidence="11 12">
    <name type="scientific">Acinetobacter soli</name>
    <dbReference type="NCBI Taxonomy" id="487316"/>
    <lineage>
        <taxon>Bacteria</taxon>
        <taxon>Pseudomonadati</taxon>
        <taxon>Pseudomonadota</taxon>
        <taxon>Gammaproteobacteria</taxon>
        <taxon>Moraxellales</taxon>
        <taxon>Moraxellaceae</taxon>
        <taxon>Acinetobacter</taxon>
    </lineage>
</organism>
<evidence type="ECO:0000256" key="1">
    <source>
        <dbReference type="ARBA" id="ARBA00004141"/>
    </source>
</evidence>
<comment type="subcellular location">
    <subcellularLocation>
        <location evidence="2">Cell membrane</location>
    </subcellularLocation>
    <subcellularLocation>
        <location evidence="1">Membrane</location>
        <topology evidence="1">Multi-pass membrane protein</topology>
    </subcellularLocation>
</comment>
<keyword evidence="4" id="KW-1003">Cell membrane</keyword>
<dbReference type="PANTHER" id="PTHR30576:SF4">
    <property type="entry name" value="UNDECAPRENYL-PHOSPHATE GALACTOSE PHOSPHOTRANSFERASE"/>
    <property type="match status" value="1"/>
</dbReference>
<dbReference type="Pfam" id="PF02397">
    <property type="entry name" value="Bac_transf"/>
    <property type="match status" value="1"/>
</dbReference>
<name>A0AB38YXV3_9GAMM</name>
<evidence type="ECO:0000256" key="9">
    <source>
        <dbReference type="SAM" id="Phobius"/>
    </source>
</evidence>
<keyword evidence="5" id="KW-0808">Transferase</keyword>
<dbReference type="InterPro" id="IPR017475">
    <property type="entry name" value="EPS_sugar_tfrase"/>
</dbReference>
<feature type="transmembrane region" description="Helical" evidence="9">
    <location>
        <begin position="82"/>
        <end position="100"/>
    </location>
</feature>
<evidence type="ECO:0000256" key="5">
    <source>
        <dbReference type="ARBA" id="ARBA00022679"/>
    </source>
</evidence>
<keyword evidence="7 9" id="KW-1133">Transmembrane helix</keyword>
<sequence length="472" mass="54805">MKQKQKNIISSLFLALSDLTAFIVPLYLSILIINPFLNIDVQAIEKVIHLHWVFGLILIVWYAFSLKHYSHRKSFWYELREILKYTTIITLLESIVFVFLGKQSLLLCLALSWIIITLFTVVFRVLCKTLLNQLQLWKKDTTIIGCGKNALDTYKAICKDKNLGYTITEFIAIHDEIIEPELKELPVKIRVLDSASLFKTLNSEKNYIVALDSEHFKLREALLREFIVNHFQYVSIVPSLRGVPLYRTDISFIFSHEILMLHIRRNISRISSIVLKRIFDLVVSLSILIVLSPIMLFVFFKVRADGGPAFYGHERVGKDGKTFKCLKFRSMAINSKELLEKILATDPEARKEWEETFKLKDDPRVTKIGQFLRKSSLDELPQLFNILKGEMSLVGPRPITADELKRYEDDVAYYLMTKPGLTGLWQVSGRSDVDYATRIYFDAWYIKNWSLWNDLVIVLKTVKVVVMREGAY</sequence>
<dbReference type="GO" id="GO:0000271">
    <property type="term" value="P:polysaccharide biosynthetic process"/>
    <property type="evidence" value="ECO:0007669"/>
    <property type="project" value="InterPro"/>
</dbReference>
<keyword evidence="6 9" id="KW-0812">Transmembrane</keyword>
<feature type="transmembrane region" description="Helical" evidence="9">
    <location>
        <begin position="49"/>
        <end position="70"/>
    </location>
</feature>
<dbReference type="NCBIfam" id="TIGR03025">
    <property type="entry name" value="EPS_sugtrans"/>
    <property type="match status" value="1"/>
</dbReference>
<evidence type="ECO:0000256" key="3">
    <source>
        <dbReference type="ARBA" id="ARBA00006464"/>
    </source>
</evidence>
<feature type="transmembrane region" description="Helical" evidence="9">
    <location>
        <begin position="106"/>
        <end position="127"/>
    </location>
</feature>
<dbReference type="GO" id="GO:0005886">
    <property type="term" value="C:plasma membrane"/>
    <property type="evidence" value="ECO:0007669"/>
    <property type="project" value="UniProtKB-SubCell"/>
</dbReference>
<dbReference type="AlphaFoldDB" id="A0AB38YXV3"/>
<evidence type="ECO:0000256" key="8">
    <source>
        <dbReference type="ARBA" id="ARBA00023136"/>
    </source>
</evidence>
<gene>
    <name evidence="11" type="primary">wbaP</name>
    <name evidence="11" type="ORF">RHP80_03850</name>
</gene>
<feature type="transmembrane region" description="Helical" evidence="9">
    <location>
        <begin position="278"/>
        <end position="300"/>
    </location>
</feature>
<dbReference type="Proteomes" id="UP001256400">
    <property type="component" value="Chromosome"/>
</dbReference>
<evidence type="ECO:0000256" key="6">
    <source>
        <dbReference type="ARBA" id="ARBA00022692"/>
    </source>
</evidence>